<dbReference type="Gene3D" id="1.20.1250.20">
    <property type="entry name" value="MFS general substrate transporter like domains"/>
    <property type="match status" value="1"/>
</dbReference>
<protein>
    <recommendedName>
        <fullName evidence="9">Organic cation/carnitine transporter</fullName>
    </recommendedName>
</protein>
<feature type="region of interest" description="Disordered" evidence="5">
    <location>
        <begin position="560"/>
        <end position="590"/>
    </location>
</feature>
<dbReference type="InterPro" id="IPR005828">
    <property type="entry name" value="MFS_sugar_transport-like"/>
</dbReference>
<sequence length="640" mass="69698">MKPFGRLSAGHFSTVDIETSEGFDCEEVFGSGHFQNRLIVMSVLALWVAHSHTLAFSLISTDVDHWCKQPVGVNLSAYEWKLAAIPIEADGLHSKCTVYTNPSDQNDTNVVECDAWDFDPERAKSTIVSEWSLVCHRRSLRTLGTAIFMAGALGSLVTSAYCGDYFGRRPVILGCIAVALPATLLCCLARTYPLYVCTRFFISGCTMSPAALIFTLLAESCSFARRPASLSMCVMTSLILADVCFTVLKGLRHLSWFLLQLIMVAPTFLLPMAFFLVNESPRWLIASRRLKEAECVMLSAAKLNGKENDCVALLLRRLEQRLKAEETAGITSTVASDMTRVMRRRVVIMFGSSFSVMMAYYAGLFSLAERRTASVWPERASLGVNALACCLLLNMINRIDKTRLISSAFLILGSCCCFTSIAVLATASEPSMHVVTDVLLVLTQAASSVSVVVNFVFVAELLPTPFRGFAVCLLLAGGRLGGMVGALFSAVVGTTHADLVFWLVATAVFCSVYTFKYLPLEYGTYAKLADVAGNSSCPFDKSKRSLNTVEGMKNSLTGVAPKKKKKEVTRKRRGCGSHNRSGSSSSGTKTPTFVSTAVADSCSGVDKALLECWSVRSRTPFLCRALKCACYLVFTLCMNA</sequence>
<dbReference type="Pfam" id="PF00083">
    <property type="entry name" value="Sugar_tr"/>
    <property type="match status" value="1"/>
</dbReference>
<dbReference type="InterPro" id="IPR036259">
    <property type="entry name" value="MFS_trans_sf"/>
</dbReference>
<feature type="transmembrane region" description="Helical" evidence="6">
    <location>
        <begin position="198"/>
        <end position="218"/>
    </location>
</feature>
<evidence type="ECO:0000256" key="6">
    <source>
        <dbReference type="SAM" id="Phobius"/>
    </source>
</evidence>
<dbReference type="GO" id="GO:0016020">
    <property type="term" value="C:membrane"/>
    <property type="evidence" value="ECO:0007669"/>
    <property type="project" value="UniProtKB-SubCell"/>
</dbReference>
<dbReference type="SUPFAM" id="SSF103473">
    <property type="entry name" value="MFS general substrate transporter"/>
    <property type="match status" value="1"/>
</dbReference>
<evidence type="ECO:0000256" key="2">
    <source>
        <dbReference type="ARBA" id="ARBA00022692"/>
    </source>
</evidence>
<feature type="transmembrane region" description="Helical" evidence="6">
    <location>
        <begin position="254"/>
        <end position="277"/>
    </location>
</feature>
<dbReference type="GO" id="GO:0022857">
    <property type="term" value="F:transmembrane transporter activity"/>
    <property type="evidence" value="ECO:0007669"/>
    <property type="project" value="InterPro"/>
</dbReference>
<dbReference type="OMA" id="CSARTYA"/>
<dbReference type="EMBL" id="JABSTR010000002">
    <property type="protein sequence ID" value="KAH9364142.1"/>
    <property type="molecule type" value="Genomic_DNA"/>
</dbReference>
<evidence type="ECO:0008006" key="9">
    <source>
        <dbReference type="Google" id="ProtNLM"/>
    </source>
</evidence>
<evidence type="ECO:0000313" key="8">
    <source>
        <dbReference type="Proteomes" id="UP000821853"/>
    </source>
</evidence>
<feature type="transmembrane region" description="Helical" evidence="6">
    <location>
        <begin position="346"/>
        <end position="368"/>
    </location>
</feature>
<dbReference type="VEuPathDB" id="VectorBase:HLOH_047608"/>
<feature type="compositionally biased region" description="Basic residues" evidence="5">
    <location>
        <begin position="561"/>
        <end position="575"/>
    </location>
</feature>
<dbReference type="PANTHER" id="PTHR24064">
    <property type="entry name" value="SOLUTE CARRIER FAMILY 22 MEMBER"/>
    <property type="match status" value="1"/>
</dbReference>
<dbReference type="OrthoDB" id="6512568at2759"/>
<feature type="transmembrane region" description="Helical" evidence="6">
    <location>
        <begin position="170"/>
        <end position="192"/>
    </location>
</feature>
<organism evidence="7 8">
    <name type="scientific">Haemaphysalis longicornis</name>
    <name type="common">Bush tick</name>
    <dbReference type="NCBI Taxonomy" id="44386"/>
    <lineage>
        <taxon>Eukaryota</taxon>
        <taxon>Metazoa</taxon>
        <taxon>Ecdysozoa</taxon>
        <taxon>Arthropoda</taxon>
        <taxon>Chelicerata</taxon>
        <taxon>Arachnida</taxon>
        <taxon>Acari</taxon>
        <taxon>Parasitiformes</taxon>
        <taxon>Ixodida</taxon>
        <taxon>Ixodoidea</taxon>
        <taxon>Ixodidae</taxon>
        <taxon>Haemaphysalinae</taxon>
        <taxon>Haemaphysalis</taxon>
    </lineage>
</organism>
<feature type="transmembrane region" description="Helical" evidence="6">
    <location>
        <begin position="408"/>
        <end position="427"/>
    </location>
</feature>
<keyword evidence="4 6" id="KW-0472">Membrane</keyword>
<accession>A0A9J6FD20</accession>
<dbReference type="AlphaFoldDB" id="A0A9J6FD20"/>
<evidence type="ECO:0000256" key="1">
    <source>
        <dbReference type="ARBA" id="ARBA00004141"/>
    </source>
</evidence>
<comment type="caution">
    <text evidence="7">The sequence shown here is derived from an EMBL/GenBank/DDBJ whole genome shotgun (WGS) entry which is preliminary data.</text>
</comment>
<evidence type="ECO:0000256" key="4">
    <source>
        <dbReference type="ARBA" id="ARBA00023136"/>
    </source>
</evidence>
<keyword evidence="3 6" id="KW-1133">Transmembrane helix</keyword>
<evidence type="ECO:0000256" key="3">
    <source>
        <dbReference type="ARBA" id="ARBA00022989"/>
    </source>
</evidence>
<comment type="subcellular location">
    <subcellularLocation>
        <location evidence="1">Membrane</location>
        <topology evidence="1">Multi-pass membrane protein</topology>
    </subcellularLocation>
</comment>
<feature type="transmembrane region" description="Helical" evidence="6">
    <location>
        <begin position="380"/>
        <end position="396"/>
    </location>
</feature>
<evidence type="ECO:0000313" key="7">
    <source>
        <dbReference type="EMBL" id="KAH9364142.1"/>
    </source>
</evidence>
<dbReference type="Proteomes" id="UP000821853">
    <property type="component" value="Chromosome 10"/>
</dbReference>
<feature type="transmembrane region" description="Helical" evidence="6">
    <location>
        <begin position="439"/>
        <end position="462"/>
    </location>
</feature>
<feature type="transmembrane region" description="Helical" evidence="6">
    <location>
        <begin position="143"/>
        <end position="163"/>
    </location>
</feature>
<reference evidence="7 8" key="1">
    <citation type="journal article" date="2020" name="Cell">
        <title>Large-Scale Comparative Analyses of Tick Genomes Elucidate Their Genetic Diversity and Vector Capacities.</title>
        <authorList>
            <consortium name="Tick Genome and Microbiome Consortium (TIGMIC)"/>
            <person name="Jia N."/>
            <person name="Wang J."/>
            <person name="Shi W."/>
            <person name="Du L."/>
            <person name="Sun Y."/>
            <person name="Zhan W."/>
            <person name="Jiang J.F."/>
            <person name="Wang Q."/>
            <person name="Zhang B."/>
            <person name="Ji P."/>
            <person name="Bell-Sakyi L."/>
            <person name="Cui X.M."/>
            <person name="Yuan T.T."/>
            <person name="Jiang B.G."/>
            <person name="Yang W.F."/>
            <person name="Lam T.T."/>
            <person name="Chang Q.C."/>
            <person name="Ding S.J."/>
            <person name="Wang X.J."/>
            <person name="Zhu J.G."/>
            <person name="Ruan X.D."/>
            <person name="Zhao L."/>
            <person name="Wei J.T."/>
            <person name="Ye R.Z."/>
            <person name="Que T.C."/>
            <person name="Du C.H."/>
            <person name="Zhou Y.H."/>
            <person name="Cheng J.X."/>
            <person name="Dai P.F."/>
            <person name="Guo W.B."/>
            <person name="Han X.H."/>
            <person name="Huang E.J."/>
            <person name="Li L.F."/>
            <person name="Wei W."/>
            <person name="Gao Y.C."/>
            <person name="Liu J.Z."/>
            <person name="Shao H.Z."/>
            <person name="Wang X."/>
            <person name="Wang C.C."/>
            <person name="Yang T.C."/>
            <person name="Huo Q.B."/>
            <person name="Li W."/>
            <person name="Chen H.Y."/>
            <person name="Chen S.E."/>
            <person name="Zhou L.G."/>
            <person name="Ni X.B."/>
            <person name="Tian J.H."/>
            <person name="Sheng Y."/>
            <person name="Liu T."/>
            <person name="Pan Y.S."/>
            <person name="Xia L.Y."/>
            <person name="Li J."/>
            <person name="Zhao F."/>
            <person name="Cao W.C."/>
        </authorList>
    </citation>
    <scope>NUCLEOTIDE SEQUENCE [LARGE SCALE GENOMIC DNA]</scope>
    <source>
        <strain evidence="7">HaeL-2018</strain>
    </source>
</reference>
<evidence type="ECO:0000256" key="5">
    <source>
        <dbReference type="SAM" id="MobiDB-lite"/>
    </source>
</evidence>
<keyword evidence="8" id="KW-1185">Reference proteome</keyword>
<name>A0A9J6FD20_HAELO</name>
<feature type="transmembrane region" description="Helical" evidence="6">
    <location>
        <begin position="499"/>
        <end position="518"/>
    </location>
</feature>
<keyword evidence="2 6" id="KW-0812">Transmembrane</keyword>
<feature type="compositionally biased region" description="Low complexity" evidence="5">
    <location>
        <begin position="576"/>
        <end position="587"/>
    </location>
</feature>
<gene>
    <name evidence="7" type="ORF">HPB48_017637</name>
</gene>
<feature type="transmembrane region" description="Helical" evidence="6">
    <location>
        <begin position="469"/>
        <end position="493"/>
    </location>
</feature>
<proteinExistence type="predicted"/>